<keyword evidence="5" id="KW-0479">Metal-binding</keyword>
<evidence type="ECO:0000256" key="2">
    <source>
        <dbReference type="ARBA" id="ARBA00004123"/>
    </source>
</evidence>
<dbReference type="InterPro" id="IPR045249">
    <property type="entry name" value="HARBI1-like"/>
</dbReference>
<accession>A0A6S7HRV0</accession>
<protein>
    <submittedName>
        <fullName evidence="8">Uncharacterized protein</fullName>
    </submittedName>
</protein>
<evidence type="ECO:0000256" key="3">
    <source>
        <dbReference type="ARBA" id="ARBA00006958"/>
    </source>
</evidence>
<organism evidence="8 9">
    <name type="scientific">Paramuricea clavata</name>
    <name type="common">Red gorgonian</name>
    <name type="synonym">Violescent sea-whip</name>
    <dbReference type="NCBI Taxonomy" id="317549"/>
    <lineage>
        <taxon>Eukaryota</taxon>
        <taxon>Metazoa</taxon>
        <taxon>Cnidaria</taxon>
        <taxon>Anthozoa</taxon>
        <taxon>Octocorallia</taxon>
        <taxon>Malacalcyonacea</taxon>
        <taxon>Plexauridae</taxon>
        <taxon>Paramuricea</taxon>
    </lineage>
</organism>
<dbReference type="PANTHER" id="PTHR22930">
    <property type="match status" value="1"/>
</dbReference>
<comment type="subcellular location">
    <subcellularLocation>
        <location evidence="2">Nucleus</location>
    </subcellularLocation>
</comment>
<evidence type="ECO:0000256" key="1">
    <source>
        <dbReference type="ARBA" id="ARBA00001968"/>
    </source>
</evidence>
<reference evidence="8" key="1">
    <citation type="submission" date="2020-04" db="EMBL/GenBank/DDBJ databases">
        <authorList>
            <person name="Alioto T."/>
            <person name="Alioto T."/>
            <person name="Gomez Garrido J."/>
        </authorList>
    </citation>
    <scope>NUCLEOTIDE SEQUENCE</scope>
    <source>
        <strain evidence="8">A484AB</strain>
    </source>
</reference>
<evidence type="ECO:0000256" key="5">
    <source>
        <dbReference type="ARBA" id="ARBA00022723"/>
    </source>
</evidence>
<dbReference type="PANTHER" id="PTHR22930:SF85">
    <property type="entry name" value="GH03217P-RELATED"/>
    <property type="match status" value="1"/>
</dbReference>
<keyword evidence="9" id="KW-1185">Reference proteome</keyword>
<dbReference type="GO" id="GO:0016787">
    <property type="term" value="F:hydrolase activity"/>
    <property type="evidence" value="ECO:0007669"/>
    <property type="project" value="UniProtKB-KW"/>
</dbReference>
<dbReference type="Proteomes" id="UP001152795">
    <property type="component" value="Unassembled WGS sequence"/>
</dbReference>
<keyword evidence="6" id="KW-0378">Hydrolase</keyword>
<sequence>MIYYATKQTIARRKARHIRMRRLLRKKRSLWVKNGMTDAWWRNMIDGISPADDWKRNFRMSRERVQAVCDFKGYFMDVECRWPDSVHDAKNKLQSGELPQTFNNLLPGHNKIPNYVIGDPAYPLTPHCMKEFQSCKTDAEVTFNNMLRSARNPIECVFGRLKAWWSILTRKMDLKLETIPKVVLSCFVLHNFCELHNDTIDEKLVRSQVARNRSMETEYQNVPDPVYSCTTGEGEAI</sequence>
<keyword evidence="7" id="KW-0539">Nucleus</keyword>
<dbReference type="GO" id="GO:0005634">
    <property type="term" value="C:nucleus"/>
    <property type="evidence" value="ECO:0007669"/>
    <property type="project" value="UniProtKB-SubCell"/>
</dbReference>
<gene>
    <name evidence="8" type="ORF">PACLA_8A058694</name>
</gene>
<dbReference type="InterPro" id="IPR027806">
    <property type="entry name" value="HARBI1_dom"/>
</dbReference>
<keyword evidence="4" id="KW-0540">Nuclease</keyword>
<comment type="cofactor">
    <cofactor evidence="1">
        <name>a divalent metal cation</name>
        <dbReference type="ChEBI" id="CHEBI:60240"/>
    </cofactor>
</comment>
<dbReference type="GO" id="GO:0004518">
    <property type="term" value="F:nuclease activity"/>
    <property type="evidence" value="ECO:0007669"/>
    <property type="project" value="UniProtKB-KW"/>
</dbReference>
<evidence type="ECO:0000313" key="9">
    <source>
        <dbReference type="Proteomes" id="UP001152795"/>
    </source>
</evidence>
<evidence type="ECO:0000256" key="6">
    <source>
        <dbReference type="ARBA" id="ARBA00022801"/>
    </source>
</evidence>
<name>A0A6S7HRV0_PARCT</name>
<evidence type="ECO:0000256" key="4">
    <source>
        <dbReference type="ARBA" id="ARBA00022722"/>
    </source>
</evidence>
<dbReference type="OrthoDB" id="2668416at2759"/>
<dbReference type="Pfam" id="PF13359">
    <property type="entry name" value="DDE_Tnp_4"/>
    <property type="match status" value="1"/>
</dbReference>
<evidence type="ECO:0000256" key="7">
    <source>
        <dbReference type="ARBA" id="ARBA00023242"/>
    </source>
</evidence>
<evidence type="ECO:0000313" key="8">
    <source>
        <dbReference type="EMBL" id="CAB4008825.1"/>
    </source>
</evidence>
<comment type="similarity">
    <text evidence="3">Belongs to the HARBI1 family.</text>
</comment>
<comment type="caution">
    <text evidence="8">The sequence shown here is derived from an EMBL/GenBank/DDBJ whole genome shotgun (WGS) entry which is preliminary data.</text>
</comment>
<dbReference type="EMBL" id="CACRXK020006240">
    <property type="protein sequence ID" value="CAB4008825.1"/>
    <property type="molecule type" value="Genomic_DNA"/>
</dbReference>
<dbReference type="GO" id="GO:0046872">
    <property type="term" value="F:metal ion binding"/>
    <property type="evidence" value="ECO:0007669"/>
    <property type="project" value="UniProtKB-KW"/>
</dbReference>
<proteinExistence type="inferred from homology"/>
<dbReference type="AlphaFoldDB" id="A0A6S7HRV0"/>